<reference evidence="1 2" key="1">
    <citation type="journal article" date="2020" name="Nat. Food">
        <title>A phased Vanilla planifolia genome enables genetic improvement of flavour and production.</title>
        <authorList>
            <person name="Hasing T."/>
            <person name="Tang H."/>
            <person name="Brym M."/>
            <person name="Khazi F."/>
            <person name="Huang T."/>
            <person name="Chambers A.H."/>
        </authorList>
    </citation>
    <scope>NUCLEOTIDE SEQUENCE [LARGE SCALE GENOMIC DNA]</scope>
    <source>
        <tissue evidence="1">Leaf</tissue>
    </source>
</reference>
<evidence type="ECO:0000313" key="2">
    <source>
        <dbReference type="Proteomes" id="UP000636800"/>
    </source>
</evidence>
<organism evidence="1 2">
    <name type="scientific">Vanilla planifolia</name>
    <name type="common">Vanilla</name>
    <dbReference type="NCBI Taxonomy" id="51239"/>
    <lineage>
        <taxon>Eukaryota</taxon>
        <taxon>Viridiplantae</taxon>
        <taxon>Streptophyta</taxon>
        <taxon>Embryophyta</taxon>
        <taxon>Tracheophyta</taxon>
        <taxon>Spermatophyta</taxon>
        <taxon>Magnoliopsida</taxon>
        <taxon>Liliopsida</taxon>
        <taxon>Asparagales</taxon>
        <taxon>Orchidaceae</taxon>
        <taxon>Vanilloideae</taxon>
        <taxon>Vanilleae</taxon>
        <taxon>Vanilla</taxon>
    </lineage>
</organism>
<comment type="caution">
    <text evidence="1">The sequence shown here is derived from an EMBL/GenBank/DDBJ whole genome shotgun (WGS) entry which is preliminary data.</text>
</comment>
<dbReference type="EMBL" id="JADCNL010000008">
    <property type="protein sequence ID" value="KAG0469787.1"/>
    <property type="molecule type" value="Genomic_DNA"/>
</dbReference>
<evidence type="ECO:0000313" key="1">
    <source>
        <dbReference type="EMBL" id="KAG0469787.1"/>
    </source>
</evidence>
<dbReference type="Proteomes" id="UP000636800">
    <property type="component" value="Unassembled WGS sequence"/>
</dbReference>
<dbReference type="OrthoDB" id="538223at2759"/>
<gene>
    <name evidence="1" type="ORF">HPP92_016487</name>
</gene>
<protein>
    <submittedName>
        <fullName evidence="1">Uncharacterized protein</fullName>
    </submittedName>
</protein>
<accession>A0A835QIY0</accession>
<name>A0A835QIY0_VANPL</name>
<dbReference type="AlphaFoldDB" id="A0A835QIY0"/>
<proteinExistence type="predicted"/>
<sequence>MDLLKSLMHIASMTWYNSPWGLNVNLSTTENGRVKRKYRIVHQAPALRKGENPKPRIQKPSGVKMKNAWLSSKSMLNWNVGEIYQLRSCSCPSPSNSRGRKNIAEG</sequence>
<keyword evidence="2" id="KW-1185">Reference proteome</keyword>